<dbReference type="STRING" id="283786.SAMN04487990_1236"/>
<dbReference type="RefSeq" id="WP_092136412.1">
    <property type="nucleotide sequence ID" value="NZ_FNQK01000023.1"/>
</dbReference>
<protein>
    <recommendedName>
        <fullName evidence="4">Lipoprotein</fullName>
    </recommendedName>
</protein>
<dbReference type="OrthoDB" id="1138655at2"/>
<dbReference type="PROSITE" id="PS51257">
    <property type="entry name" value="PROKAR_LIPOPROTEIN"/>
    <property type="match status" value="1"/>
</dbReference>
<evidence type="ECO:0000313" key="2">
    <source>
        <dbReference type="EMBL" id="SEA65512.1"/>
    </source>
</evidence>
<accession>A0A1H4CZM8</accession>
<feature type="compositionally biased region" description="Basic and acidic residues" evidence="1">
    <location>
        <begin position="208"/>
        <end position="232"/>
    </location>
</feature>
<keyword evidence="3" id="KW-1185">Reference proteome</keyword>
<organism evidence="2 3">
    <name type="scientific">Bizionia paragorgiae</name>
    <dbReference type="NCBI Taxonomy" id="283786"/>
    <lineage>
        <taxon>Bacteria</taxon>
        <taxon>Pseudomonadati</taxon>
        <taxon>Bacteroidota</taxon>
        <taxon>Flavobacteriia</taxon>
        <taxon>Flavobacteriales</taxon>
        <taxon>Flavobacteriaceae</taxon>
        <taxon>Bizionia</taxon>
    </lineage>
</organism>
<evidence type="ECO:0008006" key="4">
    <source>
        <dbReference type="Google" id="ProtNLM"/>
    </source>
</evidence>
<reference evidence="2 3" key="1">
    <citation type="submission" date="2016-10" db="EMBL/GenBank/DDBJ databases">
        <authorList>
            <person name="de Groot N.N."/>
        </authorList>
    </citation>
    <scope>NUCLEOTIDE SEQUENCE [LARGE SCALE GENOMIC DNA]</scope>
    <source>
        <strain evidence="2 3">DSM 23842</strain>
    </source>
</reference>
<evidence type="ECO:0000313" key="3">
    <source>
        <dbReference type="Proteomes" id="UP000198846"/>
    </source>
</evidence>
<sequence>MKTLLFKSTLILLTLSLLGCQNESRITYKYTEQPDFILCEIDNKNLYNEAIHSFEADIFKYFDKSNRAPLRAYKKFTSFALNGKLNIEDIASEHSLYLAKQLKKEAQLWHKTKASRTLNYSGILMECIVNNIIDKDLKTTFNALLSTNSIQRNTILTPIKNNSFQLLTDSSLKAFVAFEYYYSALMDIEASQLTVKDKSNTDSTSGDFNHKPTLELKQEPHLKDIHEGHNHD</sequence>
<name>A0A1H4CZM8_BIZPA</name>
<gene>
    <name evidence="2" type="ORF">SAMN04487990_1236</name>
</gene>
<dbReference type="AlphaFoldDB" id="A0A1H4CZM8"/>
<dbReference type="EMBL" id="FNQK01000023">
    <property type="protein sequence ID" value="SEA65512.1"/>
    <property type="molecule type" value="Genomic_DNA"/>
</dbReference>
<proteinExistence type="predicted"/>
<dbReference type="Proteomes" id="UP000198846">
    <property type="component" value="Unassembled WGS sequence"/>
</dbReference>
<evidence type="ECO:0000256" key="1">
    <source>
        <dbReference type="SAM" id="MobiDB-lite"/>
    </source>
</evidence>
<feature type="region of interest" description="Disordered" evidence="1">
    <location>
        <begin position="199"/>
        <end position="232"/>
    </location>
</feature>